<evidence type="ECO:0000256" key="1">
    <source>
        <dbReference type="SAM" id="MobiDB-lite"/>
    </source>
</evidence>
<organism evidence="2 3">
    <name type="scientific">Microthlaspi erraticum</name>
    <dbReference type="NCBI Taxonomy" id="1685480"/>
    <lineage>
        <taxon>Eukaryota</taxon>
        <taxon>Viridiplantae</taxon>
        <taxon>Streptophyta</taxon>
        <taxon>Embryophyta</taxon>
        <taxon>Tracheophyta</taxon>
        <taxon>Spermatophyta</taxon>
        <taxon>Magnoliopsida</taxon>
        <taxon>eudicotyledons</taxon>
        <taxon>Gunneridae</taxon>
        <taxon>Pentapetalae</taxon>
        <taxon>rosids</taxon>
        <taxon>malvids</taxon>
        <taxon>Brassicales</taxon>
        <taxon>Brassicaceae</taxon>
        <taxon>Coluteocarpeae</taxon>
        <taxon>Microthlaspi</taxon>
    </lineage>
</organism>
<dbReference type="Proteomes" id="UP000467841">
    <property type="component" value="Unassembled WGS sequence"/>
</dbReference>
<comment type="caution">
    <text evidence="2">The sequence shown here is derived from an EMBL/GenBank/DDBJ whole genome shotgun (WGS) entry which is preliminary data.</text>
</comment>
<accession>A0A6D2JZE7</accession>
<protein>
    <submittedName>
        <fullName evidence="2">Uncharacterized protein</fullName>
    </submittedName>
</protein>
<reference evidence="2" key="1">
    <citation type="submission" date="2020-01" db="EMBL/GenBank/DDBJ databases">
        <authorList>
            <person name="Mishra B."/>
        </authorList>
    </citation>
    <scope>NUCLEOTIDE SEQUENCE [LARGE SCALE GENOMIC DNA]</scope>
</reference>
<proteinExistence type="predicted"/>
<name>A0A6D2JZE7_9BRAS</name>
<evidence type="ECO:0000313" key="3">
    <source>
        <dbReference type="Proteomes" id="UP000467841"/>
    </source>
</evidence>
<dbReference type="EMBL" id="CACVBM020001242">
    <property type="protein sequence ID" value="CAA7041319.1"/>
    <property type="molecule type" value="Genomic_DNA"/>
</dbReference>
<evidence type="ECO:0000313" key="2">
    <source>
        <dbReference type="EMBL" id="CAA7041319.1"/>
    </source>
</evidence>
<feature type="region of interest" description="Disordered" evidence="1">
    <location>
        <begin position="39"/>
        <end position="74"/>
    </location>
</feature>
<sequence length="164" mass="18523">MLPMYIFVVVVDEEALQEDDEKDHDVVVSGIVQVREHAVEKETEDDLEIDEGEPVLEESEEENEEYGSSIDENDNKLNPISLPLSLSLGYLSFSISQSSPASSQLRHLLVPSSLVFTIKGPIAEVCLNNRSLFVLKFNEDVHRRQLPVLVVLLLHRLPCQSFHL</sequence>
<feature type="compositionally biased region" description="Acidic residues" evidence="1">
    <location>
        <begin position="42"/>
        <end position="65"/>
    </location>
</feature>
<gene>
    <name evidence="2" type="ORF">MERR_LOCUS28554</name>
</gene>
<dbReference type="AlphaFoldDB" id="A0A6D2JZE7"/>
<keyword evidence="3" id="KW-1185">Reference proteome</keyword>